<dbReference type="InterPro" id="IPR013087">
    <property type="entry name" value="Znf_C2H2_type"/>
</dbReference>
<evidence type="ECO:0000256" key="4">
    <source>
        <dbReference type="ARBA" id="ARBA00022833"/>
    </source>
</evidence>
<name>A0ABR2VZR2_9FUNG</name>
<evidence type="ECO:0000256" key="2">
    <source>
        <dbReference type="ARBA" id="ARBA00022737"/>
    </source>
</evidence>
<accession>A0ABR2VZR2</accession>
<feature type="region of interest" description="Disordered" evidence="6">
    <location>
        <begin position="112"/>
        <end position="151"/>
    </location>
</feature>
<keyword evidence="9" id="KW-1185">Reference proteome</keyword>
<feature type="domain" description="C2H2-type" evidence="7">
    <location>
        <begin position="180"/>
        <end position="207"/>
    </location>
</feature>
<dbReference type="PANTHER" id="PTHR14196:SF12">
    <property type="entry name" value="ZINC FINGER PROTEIN 208-LIKE"/>
    <property type="match status" value="1"/>
</dbReference>
<feature type="domain" description="C2H2-type" evidence="7">
    <location>
        <begin position="152"/>
        <end position="179"/>
    </location>
</feature>
<feature type="compositionally biased region" description="Basic residues" evidence="6">
    <location>
        <begin position="122"/>
        <end position="140"/>
    </location>
</feature>
<dbReference type="Gene3D" id="3.30.160.60">
    <property type="entry name" value="Classic Zinc Finger"/>
    <property type="match status" value="2"/>
</dbReference>
<keyword evidence="3 5" id="KW-0863">Zinc-finger</keyword>
<protein>
    <recommendedName>
        <fullName evidence="7">C2H2-type domain-containing protein</fullName>
    </recommendedName>
</protein>
<dbReference type="PANTHER" id="PTHR14196">
    <property type="entry name" value="ODD-SKIPPED - RELATED"/>
    <property type="match status" value="1"/>
</dbReference>
<dbReference type="InterPro" id="IPR036236">
    <property type="entry name" value="Znf_C2H2_sf"/>
</dbReference>
<gene>
    <name evidence="8" type="ORF">K7432_008299</name>
</gene>
<keyword evidence="2" id="KW-0677">Repeat</keyword>
<evidence type="ECO:0000313" key="8">
    <source>
        <dbReference type="EMBL" id="KAK9710665.1"/>
    </source>
</evidence>
<dbReference type="InterPro" id="IPR050717">
    <property type="entry name" value="C2H2-ZF_Transcription_Reg"/>
</dbReference>
<dbReference type="EMBL" id="JASJQH010007329">
    <property type="protein sequence ID" value="KAK9710665.1"/>
    <property type="molecule type" value="Genomic_DNA"/>
</dbReference>
<organism evidence="8 9">
    <name type="scientific">Basidiobolus ranarum</name>
    <dbReference type="NCBI Taxonomy" id="34480"/>
    <lineage>
        <taxon>Eukaryota</taxon>
        <taxon>Fungi</taxon>
        <taxon>Fungi incertae sedis</taxon>
        <taxon>Zoopagomycota</taxon>
        <taxon>Entomophthoromycotina</taxon>
        <taxon>Basidiobolomycetes</taxon>
        <taxon>Basidiobolales</taxon>
        <taxon>Basidiobolaceae</taxon>
        <taxon>Basidiobolus</taxon>
    </lineage>
</organism>
<evidence type="ECO:0000256" key="6">
    <source>
        <dbReference type="SAM" id="MobiDB-lite"/>
    </source>
</evidence>
<evidence type="ECO:0000256" key="1">
    <source>
        <dbReference type="ARBA" id="ARBA00022723"/>
    </source>
</evidence>
<dbReference type="Proteomes" id="UP001479436">
    <property type="component" value="Unassembled WGS sequence"/>
</dbReference>
<reference evidence="8 9" key="1">
    <citation type="submission" date="2023-04" db="EMBL/GenBank/DDBJ databases">
        <title>Genome of Basidiobolus ranarum AG-B5.</title>
        <authorList>
            <person name="Stajich J.E."/>
            <person name="Carter-House D."/>
            <person name="Gryganskyi A."/>
        </authorList>
    </citation>
    <scope>NUCLEOTIDE SEQUENCE [LARGE SCALE GENOMIC DNA]</scope>
    <source>
        <strain evidence="8 9">AG-B5</strain>
    </source>
</reference>
<evidence type="ECO:0000256" key="3">
    <source>
        <dbReference type="ARBA" id="ARBA00022771"/>
    </source>
</evidence>
<keyword evidence="1" id="KW-0479">Metal-binding</keyword>
<evidence type="ECO:0000259" key="7">
    <source>
        <dbReference type="PROSITE" id="PS50157"/>
    </source>
</evidence>
<dbReference type="Pfam" id="PF00096">
    <property type="entry name" value="zf-C2H2"/>
    <property type="match status" value="1"/>
</dbReference>
<evidence type="ECO:0000313" key="9">
    <source>
        <dbReference type="Proteomes" id="UP001479436"/>
    </source>
</evidence>
<proteinExistence type="predicted"/>
<dbReference type="SMART" id="SM00355">
    <property type="entry name" value="ZnF_C2H2"/>
    <property type="match status" value="2"/>
</dbReference>
<keyword evidence="4" id="KW-0862">Zinc</keyword>
<dbReference type="PROSITE" id="PS00028">
    <property type="entry name" value="ZINC_FINGER_C2H2_1"/>
    <property type="match status" value="1"/>
</dbReference>
<sequence length="239" mass="27587">MNLPPESLPYFSPEQEWLANVNHSYFHSLGNFQQQQLFCTSEDRISSPSIVSLSDEFDLPELIQGSYPAQFDPQFNPLGFPVNATPDLQPNALDMSTLLPTSECFPPYQMTQPIVEDTQSSPKKRTSVRKNSKNFTRRSTSRTPSDPANRPFQCDHCERAFTRKHDLQRHVRLHTGDKPYNCIVCNRGFARVDSRQRHYRVEENCRRILEAFDSFNHRLPIITKFPVSGINTGNSSFFR</sequence>
<comment type="caution">
    <text evidence="8">The sequence shown here is derived from an EMBL/GenBank/DDBJ whole genome shotgun (WGS) entry which is preliminary data.</text>
</comment>
<feature type="compositionally biased region" description="Polar residues" evidence="6">
    <location>
        <begin position="112"/>
        <end position="121"/>
    </location>
</feature>
<dbReference type="PROSITE" id="PS50157">
    <property type="entry name" value="ZINC_FINGER_C2H2_2"/>
    <property type="match status" value="2"/>
</dbReference>
<evidence type="ECO:0000256" key="5">
    <source>
        <dbReference type="PROSITE-ProRule" id="PRU00042"/>
    </source>
</evidence>
<dbReference type="SUPFAM" id="SSF57667">
    <property type="entry name" value="beta-beta-alpha zinc fingers"/>
    <property type="match status" value="1"/>
</dbReference>